<protein>
    <recommendedName>
        <fullName evidence="13">DUF2382 domain-containing protein</fullName>
    </recommendedName>
</protein>
<dbReference type="Proteomes" id="UP001189429">
    <property type="component" value="Unassembled WGS sequence"/>
</dbReference>
<accession>A0ABN9X4H0</accession>
<name>A0ABN9X4H0_9DINO</name>
<evidence type="ECO:0000256" key="3">
    <source>
        <dbReference type="ARBA" id="ARBA00022741"/>
    </source>
</evidence>
<dbReference type="PROSITE" id="PS51509">
    <property type="entry name" value="PHOSPHAGEN_KINASE_N"/>
    <property type="match status" value="1"/>
</dbReference>
<dbReference type="InterPro" id="IPR022414">
    <property type="entry name" value="ATP-guanido_PTrfase_cat"/>
</dbReference>
<comment type="caution">
    <text evidence="11">The sequence shown here is derived from an EMBL/GenBank/DDBJ whole genome shotgun (WGS) entry which is preliminary data.</text>
</comment>
<evidence type="ECO:0000313" key="11">
    <source>
        <dbReference type="EMBL" id="CAK0894238.1"/>
    </source>
</evidence>
<evidence type="ECO:0000256" key="8">
    <source>
        <dbReference type="SAM" id="MobiDB-lite"/>
    </source>
</evidence>
<evidence type="ECO:0000313" key="12">
    <source>
        <dbReference type="Proteomes" id="UP001189429"/>
    </source>
</evidence>
<gene>
    <name evidence="11" type="ORF">PCOR1329_LOCUS73329</name>
</gene>
<feature type="binding site" evidence="7">
    <location>
        <position position="556"/>
    </location>
    <ligand>
        <name>ATP</name>
        <dbReference type="ChEBI" id="CHEBI:30616"/>
    </ligand>
</feature>
<proteinExistence type="inferred from homology"/>
<keyword evidence="2 7" id="KW-0808">Transferase</keyword>
<comment type="similarity">
    <text evidence="1 6">Belongs to the ATP:guanido phosphotransferase family.</text>
</comment>
<dbReference type="PANTHER" id="PTHR11547">
    <property type="entry name" value="ARGININE OR CREATINE KINASE"/>
    <property type="match status" value="1"/>
</dbReference>
<feature type="binding site" evidence="7">
    <location>
        <begin position="613"/>
        <end position="617"/>
    </location>
    <ligand>
        <name>ATP</name>
        <dbReference type="ChEBI" id="CHEBI:30616"/>
    </ligand>
</feature>
<evidence type="ECO:0008006" key="13">
    <source>
        <dbReference type="Google" id="ProtNLM"/>
    </source>
</evidence>
<dbReference type="Gene3D" id="3.30.590.10">
    <property type="entry name" value="Glutamine synthetase/guanido kinase, catalytic domain"/>
    <property type="match status" value="1"/>
</dbReference>
<feature type="compositionally biased region" description="Low complexity" evidence="8">
    <location>
        <begin position="793"/>
        <end position="808"/>
    </location>
</feature>
<dbReference type="SUPFAM" id="SSF48034">
    <property type="entry name" value="Guanido kinase N-terminal domain"/>
    <property type="match status" value="1"/>
</dbReference>
<feature type="compositionally biased region" description="Low complexity" evidence="8">
    <location>
        <begin position="57"/>
        <end position="67"/>
    </location>
</feature>
<dbReference type="Pfam" id="PF02807">
    <property type="entry name" value="ATP-gua_PtransN"/>
    <property type="match status" value="1"/>
</dbReference>
<feature type="binding site" evidence="7">
    <location>
        <begin position="645"/>
        <end position="650"/>
    </location>
    <ligand>
        <name>ATP</name>
        <dbReference type="ChEBI" id="CHEBI:30616"/>
    </ligand>
</feature>
<evidence type="ECO:0000256" key="2">
    <source>
        <dbReference type="ARBA" id="ARBA00022679"/>
    </source>
</evidence>
<organism evidence="11 12">
    <name type="scientific">Prorocentrum cordatum</name>
    <dbReference type="NCBI Taxonomy" id="2364126"/>
    <lineage>
        <taxon>Eukaryota</taxon>
        <taxon>Sar</taxon>
        <taxon>Alveolata</taxon>
        <taxon>Dinophyceae</taxon>
        <taxon>Prorocentrales</taxon>
        <taxon>Prorocentraceae</taxon>
        <taxon>Prorocentrum</taxon>
    </lineage>
</organism>
<sequence>MQFLLSLAGSLAPLQRCGTPPCSGHSGYFAPGDASGAPRPASLGLKAGLAGAGGGTTTPSTACPGSSLHVPASRPLRPPAVGPDRDAATTPGTLSPGIMSPGSGSRTPPQHVFTREVGMGEQMWPGDELMRQTRRAGARELPSTQEVMREALRTLSMSAMHSDKSTDVREQQTVLREVWHNETVEKKVEVPMIQLHEQIVEIPAILKREQIREITEVRQVEIAREVLKIDYQEKEVMVERLVPEENQRIVEVECELLEESVVEVPEAGSGPAGVEQAAQAALAPAPRQPLPAGLAAMPLASAAPGLGEDDYPGFPADDCPGELPDLSQHHSATAQVLRARPDIFAQLRGRRTKLGVGLARCIKTGMDNRGHQLVRSLGAVAGDAECYDTFAPLFDALLRDHYGCGGGELPSAPPLMSAGVPSGLTSLRPDPSGKYVLSAQVTAARCLAGARFPPAALPEDRRQVEEDLVGALLEMTGPLKGEYYPLDGSSSYASKPSGMSPAEAEELSQAGLLFGPPDSTAALCSGVGRGWPDARGVFASSSSGLSAWINEEEHLRISSVRQGAALQDAFRELAAALEAVEASLARRGGQQFARSDRLGYLTANPVNAGTGLRASVVLRLPLLTADRGHRGALSSWCAAERLYARGALCQGGSVLPGVLELSTRDRLGVSDVEAVNRAVEAAAELVRAERRLEAGQALDLHALPREGEVVLSASPSPPAGSWELAGGELGRLFALALCGEEPAAAPAVALVAPAAQEQVSRAPPAACGAALVATPPLEAKPAGARPAAHGRVAAQERPQAAAPAPASREGAKDAGCLRRELRALLVQK</sequence>
<dbReference type="Pfam" id="PF00217">
    <property type="entry name" value="ATP-gua_Ptrans"/>
    <property type="match status" value="1"/>
</dbReference>
<evidence type="ECO:0000256" key="1">
    <source>
        <dbReference type="ARBA" id="ARBA00006798"/>
    </source>
</evidence>
<dbReference type="SUPFAM" id="SSF55931">
    <property type="entry name" value="Glutamine synthetase/guanido kinase"/>
    <property type="match status" value="1"/>
</dbReference>
<evidence type="ECO:0000256" key="6">
    <source>
        <dbReference type="PROSITE-ProRule" id="PRU00842"/>
    </source>
</evidence>
<dbReference type="Gene3D" id="1.10.135.10">
    <property type="entry name" value="ATP:guanido phosphotransferase, N-terminal domain"/>
    <property type="match status" value="1"/>
</dbReference>
<evidence type="ECO:0000259" key="9">
    <source>
        <dbReference type="PROSITE" id="PS51509"/>
    </source>
</evidence>
<feature type="non-terminal residue" evidence="11">
    <location>
        <position position="828"/>
    </location>
</feature>
<reference evidence="11" key="1">
    <citation type="submission" date="2023-10" db="EMBL/GenBank/DDBJ databases">
        <authorList>
            <person name="Chen Y."/>
            <person name="Shah S."/>
            <person name="Dougan E. K."/>
            <person name="Thang M."/>
            <person name="Chan C."/>
        </authorList>
    </citation>
    <scope>NUCLEOTIDE SEQUENCE [LARGE SCALE GENOMIC DNA]</scope>
</reference>
<keyword evidence="4 7" id="KW-0418">Kinase</keyword>
<feature type="region of interest" description="Disordered" evidence="8">
    <location>
        <begin position="779"/>
        <end position="813"/>
    </location>
</feature>
<feature type="region of interest" description="Disordered" evidence="8">
    <location>
        <begin position="49"/>
        <end position="109"/>
    </location>
</feature>
<dbReference type="PANTHER" id="PTHR11547:SF38">
    <property type="entry name" value="ARGININE KINASE 1-RELATED"/>
    <property type="match status" value="1"/>
</dbReference>
<dbReference type="InterPro" id="IPR022413">
    <property type="entry name" value="ATP-guanido_PTrfase_N"/>
</dbReference>
<feature type="binding site" evidence="7">
    <location>
        <begin position="438"/>
        <end position="442"/>
    </location>
    <ligand>
        <name>ATP</name>
        <dbReference type="ChEBI" id="CHEBI:30616"/>
    </ligand>
</feature>
<dbReference type="InterPro" id="IPR014746">
    <property type="entry name" value="Gln_synth/guanido_kin_cat_dom"/>
</dbReference>
<keyword evidence="3 7" id="KW-0547">Nucleotide-binding</keyword>
<evidence type="ECO:0000256" key="4">
    <source>
        <dbReference type="ARBA" id="ARBA00022777"/>
    </source>
</evidence>
<dbReference type="InterPro" id="IPR000749">
    <property type="entry name" value="ATP-guanido_PTrfase"/>
</dbReference>
<feature type="domain" description="Phosphagen kinase C-terminal" evidence="10">
    <location>
        <begin position="435"/>
        <end position="692"/>
    </location>
</feature>
<keyword evidence="12" id="KW-1185">Reference proteome</keyword>
<evidence type="ECO:0000256" key="7">
    <source>
        <dbReference type="PROSITE-ProRule" id="PRU00843"/>
    </source>
</evidence>
<comment type="caution">
    <text evidence="7">Lacks conserved residue(s) required for the propagation of feature annotation.</text>
</comment>
<dbReference type="PROSITE" id="PS51510">
    <property type="entry name" value="PHOSPHAGEN_KINASE_C"/>
    <property type="match status" value="1"/>
</dbReference>
<dbReference type="EMBL" id="CAUYUJ010019866">
    <property type="protein sequence ID" value="CAK0894238.1"/>
    <property type="molecule type" value="Genomic_DNA"/>
</dbReference>
<evidence type="ECO:0000259" key="10">
    <source>
        <dbReference type="PROSITE" id="PS51510"/>
    </source>
</evidence>
<dbReference type="InterPro" id="IPR036802">
    <property type="entry name" value="ATP-guanido_PTrfase_N_sf"/>
</dbReference>
<keyword evidence="5 7" id="KW-0067">ATP-binding</keyword>
<evidence type="ECO:0000256" key="5">
    <source>
        <dbReference type="ARBA" id="ARBA00022840"/>
    </source>
</evidence>
<feature type="domain" description="Phosphagen kinase N-terminal" evidence="9">
    <location>
        <begin position="315"/>
        <end position="403"/>
    </location>
</feature>